<reference evidence="1" key="1">
    <citation type="submission" date="2013-07" db="EMBL/GenBank/DDBJ databases">
        <title>The genome of an arbuscular mycorrhizal fungus provides insights into the evolution of the oldest plant symbiosis.</title>
        <authorList>
            <consortium name="DOE Joint Genome Institute"/>
            <person name="Tisserant E."/>
            <person name="Malbreil M."/>
            <person name="Kuo A."/>
            <person name="Kohler A."/>
            <person name="Symeonidi A."/>
            <person name="Balestrini R."/>
            <person name="Charron P."/>
            <person name="Duensing N."/>
            <person name="Frei-dit-Frey N."/>
            <person name="Gianinazzi-Pearson V."/>
            <person name="Gilbert B."/>
            <person name="Handa Y."/>
            <person name="Hijri M."/>
            <person name="Kaul R."/>
            <person name="Kawaguchi M."/>
            <person name="Krajinski F."/>
            <person name="Lammers P."/>
            <person name="Lapierre D."/>
            <person name="Masclaux F.G."/>
            <person name="Murat C."/>
            <person name="Morin E."/>
            <person name="Ndikumana S."/>
            <person name="Pagni M."/>
            <person name="Petitpierre D."/>
            <person name="Requena N."/>
            <person name="Rosikiewicz P."/>
            <person name="Riley R."/>
            <person name="Saito K."/>
            <person name="San Clemente H."/>
            <person name="Shapiro H."/>
            <person name="van Tuinen D."/>
            <person name="Becard G."/>
            <person name="Bonfante P."/>
            <person name="Paszkowski U."/>
            <person name="Shachar-Hill Y."/>
            <person name="Young J.P."/>
            <person name="Sanders I.R."/>
            <person name="Henrissat B."/>
            <person name="Rensing S.A."/>
            <person name="Grigoriev I.V."/>
            <person name="Corradi N."/>
            <person name="Roux C."/>
            <person name="Martin F."/>
        </authorList>
    </citation>
    <scope>NUCLEOTIDE SEQUENCE</scope>
    <source>
        <strain evidence="1">DAOM 197198</strain>
    </source>
</reference>
<organism evidence="1">
    <name type="scientific">Rhizophagus irregularis (strain DAOM 181602 / DAOM 197198 / MUCL 43194)</name>
    <name type="common">Arbuscular mycorrhizal fungus</name>
    <name type="synonym">Glomus intraradices</name>
    <dbReference type="NCBI Taxonomy" id="747089"/>
    <lineage>
        <taxon>Eukaryota</taxon>
        <taxon>Fungi</taxon>
        <taxon>Fungi incertae sedis</taxon>
        <taxon>Mucoromycota</taxon>
        <taxon>Glomeromycotina</taxon>
        <taxon>Glomeromycetes</taxon>
        <taxon>Glomerales</taxon>
        <taxon>Glomeraceae</taxon>
        <taxon>Rhizophagus</taxon>
    </lineage>
</organism>
<protein>
    <submittedName>
        <fullName evidence="1">Uncharacterized protein</fullName>
    </submittedName>
</protein>
<dbReference type="AlphaFoldDB" id="U9SMG7"/>
<evidence type="ECO:0000313" key="1">
    <source>
        <dbReference type="EMBL" id="ERZ97138.1"/>
    </source>
</evidence>
<dbReference type="EMBL" id="KI299850">
    <property type="protein sequence ID" value="ERZ97138.1"/>
    <property type="molecule type" value="Genomic_DNA"/>
</dbReference>
<dbReference type="VEuPathDB" id="FungiDB:RhiirFUN_009885"/>
<accession>U9SMG7</accession>
<sequence>MQHLSEVLFPIKNAILAVEVTNSTLTDTYVNLMKIAAVIQNLFTDDEYKGFCNHCIKKFNHRFKEFNNPTYQLAFFLHSAYKGAELKFSAFLLLQIMLENYGKKWNSTVAQMRIYKEQIRIVNRKLNPYVASYTIEIDKLEGLAKIYQFNLLTAAEKFHKTQTEISSETMKNVAETVFNKFEEEAFLEESENAELSTEIQLNIFIQMNMT</sequence>
<dbReference type="HOGENOM" id="CLU_1310702_0_0_1"/>
<gene>
    <name evidence="1" type="ORF">GLOINDRAFT_1277</name>
</gene>
<name>U9SMG7_RHIID</name>
<proteinExistence type="predicted"/>